<sequence>MQQRTLWLIFIAFAVLSMVAAGLYVVFTPTPDPPADGCSECIIYKAFDAEEHLNAAAFRKSLDSKVEAEVELKVSDQVSTELSSGHTLGVSEGQVTRTYNSILAGNTTTTQHANLYRAVACAFDQLYCRSQVLTAAEKERKREGVLRDYAVEIYALLDQDNPLLAGGSPAESDTEQPTPSEPEPEIPVPAEPSPIDPRTSVTRSSLDTASVVRATEPSLQPDRPTVTRARRPRMAEPTRSPEVILSARRETADRPTLSPMSSSYLPGTQVYDIVLFAPNDASAALVGGLTEQLESEGLTVGSDVFYAEFMTRFRRHIAAGDWSFLPELQLADRVHCLCRVLPGELTAQPNFRGGEVFTTVTGLVTIELVDVRTGQILDKETITATGRGKKVDRVAAEEDWVRAVVGSMAFRGMGFGGCGG</sequence>
<evidence type="ECO:0000313" key="2">
    <source>
        <dbReference type="EMBL" id="MBB4079174.1"/>
    </source>
</evidence>
<dbReference type="EMBL" id="JACIFF010000004">
    <property type="protein sequence ID" value="MBB4079174.1"/>
    <property type="molecule type" value="Genomic_DNA"/>
</dbReference>
<organism evidence="2 3">
    <name type="scientific">Neolewinella aquimaris</name>
    <dbReference type="NCBI Taxonomy" id="1835722"/>
    <lineage>
        <taxon>Bacteria</taxon>
        <taxon>Pseudomonadati</taxon>
        <taxon>Bacteroidota</taxon>
        <taxon>Saprospiria</taxon>
        <taxon>Saprospirales</taxon>
        <taxon>Lewinellaceae</taxon>
        <taxon>Neolewinella</taxon>
    </lineage>
</organism>
<reference evidence="2 3" key="1">
    <citation type="submission" date="2020-08" db="EMBL/GenBank/DDBJ databases">
        <title>Genomic Encyclopedia of Type Strains, Phase IV (KMG-IV): sequencing the most valuable type-strain genomes for metagenomic binning, comparative biology and taxonomic classification.</title>
        <authorList>
            <person name="Goeker M."/>
        </authorList>
    </citation>
    <scope>NUCLEOTIDE SEQUENCE [LARGE SCALE GENOMIC DNA]</scope>
    <source>
        <strain evidence="2 3">DSM 105137</strain>
    </source>
</reference>
<feature type="region of interest" description="Disordered" evidence="1">
    <location>
        <begin position="161"/>
        <end position="260"/>
    </location>
</feature>
<comment type="caution">
    <text evidence="2">The sequence shown here is derived from an EMBL/GenBank/DDBJ whole genome shotgun (WGS) entry which is preliminary data.</text>
</comment>
<evidence type="ECO:0000313" key="3">
    <source>
        <dbReference type="Proteomes" id="UP000576209"/>
    </source>
</evidence>
<dbReference type="AlphaFoldDB" id="A0A840E0W6"/>
<evidence type="ECO:0000256" key="1">
    <source>
        <dbReference type="SAM" id="MobiDB-lite"/>
    </source>
</evidence>
<name>A0A840E0W6_9BACT</name>
<feature type="compositionally biased region" description="Pro residues" evidence="1">
    <location>
        <begin position="179"/>
        <end position="195"/>
    </location>
</feature>
<dbReference type="RefSeq" id="WP_183495433.1">
    <property type="nucleotide sequence ID" value="NZ_JACIFF010000004.1"/>
</dbReference>
<accession>A0A840E0W6</accession>
<proteinExistence type="predicted"/>
<keyword evidence="3" id="KW-1185">Reference proteome</keyword>
<feature type="compositionally biased region" description="Polar residues" evidence="1">
    <location>
        <begin position="199"/>
        <end position="208"/>
    </location>
</feature>
<protein>
    <submittedName>
        <fullName evidence="2">Uncharacterized protein</fullName>
    </submittedName>
</protein>
<gene>
    <name evidence="2" type="ORF">GGR28_001794</name>
</gene>
<dbReference type="Proteomes" id="UP000576209">
    <property type="component" value="Unassembled WGS sequence"/>
</dbReference>